<gene>
    <name evidence="2" type="ORF">ONZ51_g11460</name>
</gene>
<sequence>MQRRAFGIRDVVIGFTFSPQRSHLQLVVGWLEDSASHACVEVHVAHARPPRDGEQPAHALGIFDLSRLPSSQALALFLISMRSHLLASADAASCQVADVECPLRNTDSGTWRIDLLHEVERNAARTCSLDPNRCVTKWLDHCMSAQSADARVPHISYDNSPHIGEAPVAIATHLRGGSESAWSVAGLQPRYKGPDRFMELVADRGIAFDAFPTVFDKVGHVQENAVLKRAWDSLICPRICEVGPLPTETLAVPCKYITAFGTKSHKFPEESVEPAAHVLLKPHYVARWYEYNQEKALEQAVRFAYKLDRLTEVDKTTREIVVLALPQLLYQSELAARGRLKACSEMESRQTWDATIQLFLDGITDETSKFDKTHKPNNGTIYHIHNRLERKICFPKNHLFDLLPMGKSRSHTNVTAARLAVAFAQLSTLVGAVTFTPMPIDHGKYSDDIRQAIEAVEAPLTEWAMSLRIKDQWGPIQQRLALYVKHSKTQSDIESRVLSDFTYSICDGLTFVEIPDVFDDSDRALAQELQAFAIVGNLDVTQNTKIGRAVGDNDMNPHPDEQLPSSVPQIVHIVRDFAQKIRTTRSHSGQDAERSAETAFPEAGRTYDSQGPLQGLCLDVAAPSSATDPAVLPTVIGPTRPIELQQGTPIANPPPHRGGAARNPPEQASWKSVCLPILFREYKRSLVSPLQGLNQARIYLLSAAAFFAALDMFEVAVFAIATVGSKGRLLCGWAEKVMPSDHSANWLTIAATQQFVKVVHHIADVHCPEWDLSDSSDAIDFAAFLALLRTRHIPDVVQRFEEKRSAFVQAWREGDRKRFHWTMAHQQEYSKAYKDAEAAKKQQQATSSKLKEMESLQNSDSRQARMGKNEDKSTVVTSTPEAEKGGPNLPTSTHLAEGTNTRGGRSRRQNQTSSGGSQT</sequence>
<feature type="region of interest" description="Disordered" evidence="1">
    <location>
        <begin position="837"/>
        <end position="919"/>
    </location>
</feature>
<name>A0AAD7X5S6_9APHY</name>
<feature type="compositionally biased region" description="Polar residues" evidence="1">
    <location>
        <begin position="889"/>
        <end position="919"/>
    </location>
</feature>
<dbReference type="Proteomes" id="UP001215151">
    <property type="component" value="Unassembled WGS sequence"/>
</dbReference>
<keyword evidence="3" id="KW-1185">Reference proteome</keyword>
<protein>
    <submittedName>
        <fullName evidence="2">Uncharacterized protein</fullName>
    </submittedName>
</protein>
<dbReference type="EMBL" id="JAPEVG010000548">
    <property type="protein sequence ID" value="KAJ8457561.1"/>
    <property type="molecule type" value="Genomic_DNA"/>
</dbReference>
<evidence type="ECO:0000256" key="1">
    <source>
        <dbReference type="SAM" id="MobiDB-lite"/>
    </source>
</evidence>
<evidence type="ECO:0000313" key="3">
    <source>
        <dbReference type="Proteomes" id="UP001215151"/>
    </source>
</evidence>
<evidence type="ECO:0000313" key="2">
    <source>
        <dbReference type="EMBL" id="KAJ8457561.1"/>
    </source>
</evidence>
<organism evidence="2 3">
    <name type="scientific">Trametes cubensis</name>
    <dbReference type="NCBI Taxonomy" id="1111947"/>
    <lineage>
        <taxon>Eukaryota</taxon>
        <taxon>Fungi</taxon>
        <taxon>Dikarya</taxon>
        <taxon>Basidiomycota</taxon>
        <taxon>Agaricomycotina</taxon>
        <taxon>Agaricomycetes</taxon>
        <taxon>Polyporales</taxon>
        <taxon>Polyporaceae</taxon>
        <taxon>Trametes</taxon>
    </lineage>
</organism>
<dbReference type="AlphaFoldDB" id="A0AAD7X5S6"/>
<accession>A0AAD7X5S6</accession>
<comment type="caution">
    <text evidence="2">The sequence shown here is derived from an EMBL/GenBank/DDBJ whole genome shotgun (WGS) entry which is preliminary data.</text>
</comment>
<proteinExistence type="predicted"/>
<reference evidence="2" key="1">
    <citation type="submission" date="2022-11" db="EMBL/GenBank/DDBJ databases">
        <title>Genome Sequence of Cubamyces cubensis.</title>
        <authorList>
            <person name="Buettner E."/>
        </authorList>
    </citation>
    <scope>NUCLEOTIDE SEQUENCE</scope>
    <source>
        <strain evidence="2">MPL-01</strain>
    </source>
</reference>